<dbReference type="SMART" id="SM00895">
    <property type="entry name" value="FCD"/>
    <property type="match status" value="1"/>
</dbReference>
<evidence type="ECO:0000256" key="2">
    <source>
        <dbReference type="ARBA" id="ARBA00023125"/>
    </source>
</evidence>
<evidence type="ECO:0000313" key="5">
    <source>
        <dbReference type="EMBL" id="NYD53984.1"/>
    </source>
</evidence>
<dbReference type="Gene3D" id="1.20.120.530">
    <property type="entry name" value="GntR ligand-binding domain-like"/>
    <property type="match status" value="1"/>
</dbReference>
<dbReference type="CDD" id="cd07377">
    <property type="entry name" value="WHTH_GntR"/>
    <property type="match status" value="1"/>
</dbReference>
<dbReference type="Gene3D" id="1.10.10.10">
    <property type="entry name" value="Winged helix-like DNA-binding domain superfamily/Winged helix DNA-binding domain"/>
    <property type="match status" value="1"/>
</dbReference>
<dbReference type="EMBL" id="JACCBH010000001">
    <property type="protein sequence ID" value="NYD53984.1"/>
    <property type="molecule type" value="Genomic_DNA"/>
</dbReference>
<comment type="caution">
    <text evidence="5">The sequence shown here is derived from an EMBL/GenBank/DDBJ whole genome shotgun (WGS) entry which is preliminary data.</text>
</comment>
<dbReference type="InterPro" id="IPR000524">
    <property type="entry name" value="Tscrpt_reg_HTH_GntR"/>
</dbReference>
<dbReference type="Pfam" id="PF07729">
    <property type="entry name" value="FCD"/>
    <property type="match status" value="1"/>
</dbReference>
<dbReference type="PROSITE" id="PS50949">
    <property type="entry name" value="HTH_GNTR"/>
    <property type="match status" value="1"/>
</dbReference>
<feature type="domain" description="HTH gntR-type" evidence="4">
    <location>
        <begin position="16"/>
        <end position="86"/>
    </location>
</feature>
<dbReference type="Pfam" id="PF00392">
    <property type="entry name" value="GntR"/>
    <property type="match status" value="1"/>
</dbReference>
<dbReference type="SUPFAM" id="SSF48008">
    <property type="entry name" value="GntR ligand-binding domain-like"/>
    <property type="match status" value="1"/>
</dbReference>
<protein>
    <submittedName>
        <fullName evidence="5">DNA-binding FadR family transcriptional regulator</fullName>
    </submittedName>
</protein>
<evidence type="ECO:0000256" key="3">
    <source>
        <dbReference type="ARBA" id="ARBA00023163"/>
    </source>
</evidence>
<keyword evidence="2 5" id="KW-0238">DNA-binding</keyword>
<keyword evidence="1" id="KW-0805">Transcription regulation</keyword>
<keyword evidence="6" id="KW-1185">Reference proteome</keyword>
<dbReference type="AlphaFoldDB" id="A0A7Y9EU32"/>
<reference evidence="5 6" key="1">
    <citation type="submission" date="2020-07" db="EMBL/GenBank/DDBJ databases">
        <title>Sequencing the genomes of 1000 actinobacteria strains.</title>
        <authorList>
            <person name="Klenk H.-P."/>
        </authorList>
    </citation>
    <scope>NUCLEOTIDE SEQUENCE [LARGE SCALE GENOMIC DNA]</scope>
    <source>
        <strain evidence="5 6">DSM 22185</strain>
    </source>
</reference>
<dbReference type="RefSeq" id="WP_179431943.1">
    <property type="nucleotide sequence ID" value="NZ_BAABLC010000001.1"/>
</dbReference>
<dbReference type="GO" id="GO:0003700">
    <property type="term" value="F:DNA-binding transcription factor activity"/>
    <property type="evidence" value="ECO:0007669"/>
    <property type="project" value="InterPro"/>
</dbReference>
<dbReference type="InterPro" id="IPR008920">
    <property type="entry name" value="TF_FadR/GntR_C"/>
</dbReference>
<dbReference type="InterPro" id="IPR011711">
    <property type="entry name" value="GntR_C"/>
</dbReference>
<gene>
    <name evidence="5" type="ORF">BKA02_001039</name>
</gene>
<dbReference type="SUPFAM" id="SSF46785">
    <property type="entry name" value="Winged helix' DNA-binding domain"/>
    <property type="match status" value="1"/>
</dbReference>
<dbReference type="SMART" id="SM00345">
    <property type="entry name" value="HTH_GNTR"/>
    <property type="match status" value="1"/>
</dbReference>
<dbReference type="PANTHER" id="PTHR43537">
    <property type="entry name" value="TRANSCRIPTIONAL REGULATOR, GNTR FAMILY"/>
    <property type="match status" value="1"/>
</dbReference>
<dbReference type="PANTHER" id="PTHR43537:SF44">
    <property type="entry name" value="GNTR FAMILY REGULATORY PROTEIN"/>
    <property type="match status" value="1"/>
</dbReference>
<evidence type="ECO:0000256" key="1">
    <source>
        <dbReference type="ARBA" id="ARBA00023015"/>
    </source>
</evidence>
<evidence type="ECO:0000259" key="4">
    <source>
        <dbReference type="PROSITE" id="PS50949"/>
    </source>
</evidence>
<keyword evidence="3" id="KW-0804">Transcription</keyword>
<accession>A0A7Y9EU32</accession>
<dbReference type="Proteomes" id="UP000552045">
    <property type="component" value="Unassembled WGS sequence"/>
</dbReference>
<dbReference type="PRINTS" id="PR00035">
    <property type="entry name" value="HTHGNTR"/>
</dbReference>
<dbReference type="InterPro" id="IPR036390">
    <property type="entry name" value="WH_DNA-bd_sf"/>
</dbReference>
<name>A0A7Y9EU32_9MICO</name>
<dbReference type="GO" id="GO:0003677">
    <property type="term" value="F:DNA binding"/>
    <property type="evidence" value="ECO:0007669"/>
    <property type="project" value="UniProtKB-KW"/>
</dbReference>
<proteinExistence type="predicted"/>
<evidence type="ECO:0000313" key="6">
    <source>
        <dbReference type="Proteomes" id="UP000552045"/>
    </source>
</evidence>
<organism evidence="5 6">
    <name type="scientific">Microbacterium pseudoresistens</name>
    <dbReference type="NCBI Taxonomy" id="640634"/>
    <lineage>
        <taxon>Bacteria</taxon>
        <taxon>Bacillati</taxon>
        <taxon>Actinomycetota</taxon>
        <taxon>Actinomycetes</taxon>
        <taxon>Micrococcales</taxon>
        <taxon>Microbacteriaceae</taxon>
        <taxon>Microbacterium</taxon>
    </lineage>
</organism>
<dbReference type="InterPro" id="IPR036388">
    <property type="entry name" value="WH-like_DNA-bd_sf"/>
</dbReference>
<sequence length="247" mass="27619">MSRALTGSSPSRPRVVKLAETVARSVVDEIVARGRLPGEPLAPEAEMADHFGVSRATVREALRILETHGLVVLKPGRNGGPQVGEVDPVTFARSLTWFLQMRQTRFWEVLEARVLLEPMMAALAARRRDADGLRALAATLEDYPEDDHGYLEATQRFHGVIAGISGNAVLDLFGRSLKEVYTGRVVPVEQPAARRELVLREHREVAEAVMEGDPDLAEDRMREHMVELSLGFERRYRALGDEFVGWW</sequence>